<dbReference type="InterPro" id="IPR036953">
    <property type="entry name" value="GreA/GreB_C_sf"/>
</dbReference>
<dbReference type="Gene3D" id="3.10.50.30">
    <property type="entry name" value="Transcription elongation factor, GreA/GreB, C-terminal domain"/>
    <property type="match status" value="1"/>
</dbReference>
<dbReference type="GO" id="GO:0006354">
    <property type="term" value="P:DNA-templated transcription elongation"/>
    <property type="evidence" value="ECO:0007669"/>
    <property type="project" value="TreeGrafter"/>
</dbReference>
<dbReference type="Pfam" id="PF01272">
    <property type="entry name" value="GreA_GreB"/>
    <property type="match status" value="1"/>
</dbReference>
<gene>
    <name evidence="2" type="ORF">BBD42_14995</name>
</gene>
<name>A0A1B2DIX1_9BACL</name>
<dbReference type="GO" id="GO:0032784">
    <property type="term" value="P:regulation of DNA-templated transcription elongation"/>
    <property type="evidence" value="ECO:0007669"/>
    <property type="project" value="InterPro"/>
</dbReference>
<dbReference type="SUPFAM" id="SSF54534">
    <property type="entry name" value="FKBP-like"/>
    <property type="match status" value="1"/>
</dbReference>
<sequence length="159" mass="17730">MNHSIGLSYAQEQLVSQLAVLGVERKRFLDAYFVMPGKERMEMEQFLFLYTEAVQELLSETDVLMEEKLQSLVLIGSHITIEYPEYEALDSFTIVLPEQANPDENLISFLSPVGRQLLLARLGESITVATPSGPMRVILASIKYTANQFSREGGAVNGS</sequence>
<proteinExistence type="predicted"/>
<dbReference type="AlphaFoldDB" id="A0A1B2DIX1"/>
<dbReference type="PANTHER" id="PTHR30437:SF4">
    <property type="entry name" value="TRANSCRIPTION ELONGATION FACTOR GREA"/>
    <property type="match status" value="1"/>
</dbReference>
<dbReference type="PANTHER" id="PTHR30437">
    <property type="entry name" value="TRANSCRIPTION ELONGATION FACTOR GREA"/>
    <property type="match status" value="1"/>
</dbReference>
<dbReference type="InterPro" id="IPR001437">
    <property type="entry name" value="Tscrpt_elong_fac_GreA/B_C"/>
</dbReference>
<evidence type="ECO:0000259" key="1">
    <source>
        <dbReference type="Pfam" id="PF01272"/>
    </source>
</evidence>
<dbReference type="InterPro" id="IPR023459">
    <property type="entry name" value="Tscrpt_elong_fac_GreA/B_fam"/>
</dbReference>
<organism evidence="2">
    <name type="scientific">Paenibacillus sp. BIHB 4019</name>
    <dbReference type="NCBI Taxonomy" id="1870819"/>
    <lineage>
        <taxon>Bacteria</taxon>
        <taxon>Bacillati</taxon>
        <taxon>Bacillota</taxon>
        <taxon>Bacilli</taxon>
        <taxon>Bacillales</taxon>
        <taxon>Paenibacillaceae</taxon>
        <taxon>Paenibacillus</taxon>
    </lineage>
</organism>
<feature type="domain" description="Transcription elongation factor GreA/GreB C-terminal" evidence="1">
    <location>
        <begin position="73"/>
        <end position="144"/>
    </location>
</feature>
<dbReference type="GO" id="GO:0070063">
    <property type="term" value="F:RNA polymerase binding"/>
    <property type="evidence" value="ECO:0007669"/>
    <property type="project" value="InterPro"/>
</dbReference>
<dbReference type="GO" id="GO:0003677">
    <property type="term" value="F:DNA binding"/>
    <property type="evidence" value="ECO:0007669"/>
    <property type="project" value="InterPro"/>
</dbReference>
<accession>A0A1B2DIX1</accession>
<dbReference type="RefSeq" id="WP_099518825.1">
    <property type="nucleotide sequence ID" value="NZ_CP016808.1"/>
</dbReference>
<reference evidence="2" key="1">
    <citation type="submission" date="2016-08" db="EMBL/GenBank/DDBJ databases">
        <title>Complete Genome Seqeunce of Paenibacillus sp. BIHB 4019 from tea rhizoplane.</title>
        <authorList>
            <person name="Thakur R."/>
            <person name="Swarnkar M.K."/>
            <person name="Gulati A."/>
        </authorList>
    </citation>
    <scope>NUCLEOTIDE SEQUENCE [LARGE SCALE GENOMIC DNA]</scope>
    <source>
        <strain evidence="2">BIHB4019</strain>
    </source>
</reference>
<evidence type="ECO:0000313" key="2">
    <source>
        <dbReference type="EMBL" id="ANY67639.1"/>
    </source>
</evidence>
<protein>
    <recommendedName>
        <fullName evidence="1">Transcription elongation factor GreA/GreB C-terminal domain-containing protein</fullName>
    </recommendedName>
</protein>
<dbReference type="EMBL" id="CP016808">
    <property type="protein sequence ID" value="ANY67639.1"/>
    <property type="molecule type" value="Genomic_DNA"/>
</dbReference>